<feature type="repeat" description="TPR" evidence="10">
    <location>
        <begin position="436"/>
        <end position="469"/>
    </location>
</feature>
<evidence type="ECO:0000256" key="3">
    <source>
        <dbReference type="ARBA" id="ARBA00022737"/>
    </source>
</evidence>
<dbReference type="PANTHER" id="PTHR46208">
    <property type="entry name" value="MITOCHONDRIAL IMPORT RECEPTOR SUBUNIT TOM70"/>
    <property type="match status" value="1"/>
</dbReference>
<accession>A0A084VPI3</accession>
<evidence type="ECO:0000256" key="9">
    <source>
        <dbReference type="ARBA" id="ARBA00038030"/>
    </source>
</evidence>
<dbReference type="PANTHER" id="PTHR46208:SF1">
    <property type="entry name" value="MITOCHONDRIAL IMPORT RECEPTOR SUBUNIT TOM70"/>
    <property type="match status" value="1"/>
</dbReference>
<dbReference type="GO" id="GO:0005741">
    <property type="term" value="C:mitochondrial outer membrane"/>
    <property type="evidence" value="ECO:0007669"/>
    <property type="project" value="UniProtKB-SubCell"/>
</dbReference>
<dbReference type="STRING" id="74873.A0A084VPI3"/>
<evidence type="ECO:0000313" key="13">
    <source>
        <dbReference type="EMBL" id="KFB39877.1"/>
    </source>
</evidence>
<evidence type="ECO:0000313" key="15">
    <source>
        <dbReference type="Proteomes" id="UP000030765"/>
    </source>
</evidence>
<keyword evidence="8 11" id="KW-0472">Membrane</keyword>
<feature type="repeat" description="TPR" evidence="10">
    <location>
        <begin position="505"/>
        <end position="538"/>
    </location>
</feature>
<dbReference type="GO" id="GO:0008320">
    <property type="term" value="F:protein transmembrane transporter activity"/>
    <property type="evidence" value="ECO:0007669"/>
    <property type="project" value="TreeGrafter"/>
</dbReference>
<dbReference type="GO" id="GO:0045039">
    <property type="term" value="P:protein insertion into mitochondrial inner membrane"/>
    <property type="evidence" value="ECO:0007669"/>
    <property type="project" value="TreeGrafter"/>
</dbReference>
<evidence type="ECO:0000256" key="7">
    <source>
        <dbReference type="ARBA" id="ARBA00023128"/>
    </source>
</evidence>
<reference evidence="14" key="2">
    <citation type="submission" date="2020-05" db="UniProtKB">
        <authorList>
            <consortium name="EnsemblMetazoa"/>
        </authorList>
    </citation>
    <scope>IDENTIFICATION</scope>
</reference>
<comment type="similarity">
    <text evidence="9">Belongs to the Tom70 family.</text>
</comment>
<dbReference type="PROSITE" id="PS50005">
    <property type="entry name" value="TPR"/>
    <property type="match status" value="4"/>
</dbReference>
<dbReference type="GO" id="GO:0030943">
    <property type="term" value="F:mitochondrion targeting sequence binding"/>
    <property type="evidence" value="ECO:0007669"/>
    <property type="project" value="TreeGrafter"/>
</dbReference>
<dbReference type="InterPro" id="IPR011990">
    <property type="entry name" value="TPR-like_helical_dom_sf"/>
</dbReference>
<keyword evidence="15" id="KW-1185">Reference proteome</keyword>
<dbReference type="Pfam" id="PF25063">
    <property type="entry name" value="ARM_TT21_C"/>
    <property type="match status" value="1"/>
</dbReference>
<dbReference type="EnsemblMetazoa" id="ASIC007253-RA">
    <property type="protein sequence ID" value="ASIC007253-PA"/>
    <property type="gene ID" value="ASIC007253"/>
</dbReference>
<evidence type="ECO:0000256" key="8">
    <source>
        <dbReference type="ARBA" id="ARBA00023136"/>
    </source>
</evidence>
<keyword evidence="6 11" id="KW-1133">Transmembrane helix</keyword>
<feature type="repeat" description="TPR" evidence="10">
    <location>
        <begin position="361"/>
        <end position="394"/>
    </location>
</feature>
<dbReference type="AlphaFoldDB" id="A0A084VPI3"/>
<dbReference type="Gene3D" id="1.25.40.10">
    <property type="entry name" value="Tetratricopeptide repeat domain"/>
    <property type="match status" value="2"/>
</dbReference>
<dbReference type="OMA" id="QWRGDIE"/>
<dbReference type="InterPro" id="IPR019734">
    <property type="entry name" value="TPR_rpt"/>
</dbReference>
<dbReference type="InterPro" id="IPR013105">
    <property type="entry name" value="TPR_2"/>
</dbReference>
<feature type="repeat" description="TPR" evidence="10">
    <location>
        <begin position="85"/>
        <end position="118"/>
    </location>
</feature>
<keyword evidence="5 10" id="KW-0802">TPR repeat</keyword>
<evidence type="ECO:0000256" key="1">
    <source>
        <dbReference type="ARBA" id="ARBA00004572"/>
    </source>
</evidence>
<evidence type="ECO:0000256" key="6">
    <source>
        <dbReference type="ARBA" id="ARBA00022989"/>
    </source>
</evidence>
<evidence type="ECO:0000256" key="5">
    <source>
        <dbReference type="ARBA" id="ARBA00022803"/>
    </source>
</evidence>
<reference evidence="13 15" key="1">
    <citation type="journal article" date="2014" name="BMC Genomics">
        <title>Genome sequence of Anopheles sinensis provides insight into genetics basis of mosquito competence for malaria parasites.</title>
        <authorList>
            <person name="Zhou D."/>
            <person name="Zhang D."/>
            <person name="Ding G."/>
            <person name="Shi L."/>
            <person name="Hou Q."/>
            <person name="Ye Y."/>
            <person name="Xu Y."/>
            <person name="Zhou H."/>
            <person name="Xiong C."/>
            <person name="Li S."/>
            <person name="Yu J."/>
            <person name="Hong S."/>
            <person name="Yu X."/>
            <person name="Zou P."/>
            <person name="Chen C."/>
            <person name="Chang X."/>
            <person name="Wang W."/>
            <person name="Lv Y."/>
            <person name="Sun Y."/>
            <person name="Ma L."/>
            <person name="Shen B."/>
            <person name="Zhu C."/>
        </authorList>
    </citation>
    <scope>NUCLEOTIDE SEQUENCE [LARGE SCALE GENOMIC DNA]</scope>
</reference>
<evidence type="ECO:0000256" key="2">
    <source>
        <dbReference type="ARBA" id="ARBA00022692"/>
    </source>
</evidence>
<dbReference type="VEuPathDB" id="VectorBase:ASIC007253"/>
<evidence type="ECO:0000313" key="14">
    <source>
        <dbReference type="EnsemblMetazoa" id="ASIC007253-PA"/>
    </source>
</evidence>
<gene>
    <name evidence="13" type="ORF">ZHAS_00007253</name>
</gene>
<dbReference type="VEuPathDB" id="VectorBase:ASIS000339"/>
<keyword evidence="4" id="KW-1000">Mitochondrion outer membrane</keyword>
<keyword evidence="7" id="KW-0496">Mitochondrion</keyword>
<name>A0A084VPI3_ANOSI</name>
<sequence length="572" mass="64312">MTTGSTGSTFPKWQLALLIGTPVAIGLGYMYWRKSADQGEGGDKLTKKKLADIKDKTISLDGDDRSRVSDTKQKEAKPLTGRELALKHKNDGNAHFRVGKYDLAIKEYDAAIEHCPASETTDRGTYYQNRAAAYEQLQNWSAVINDCEKAIECNPKYTKALIRRAKAYEQQGELAKALEDITAACILDQFQNKTSLVMADRILRELGQQHGREAMKAKKEVVPSALFIRNYFSSFNNDPVRKLVVASSEPKGFIKAKALFDKGDYDGIVAACTEEIESSESESEYKLEALLLRGTFYNLMACYEEAKQDLEAVIELETADKKLRSNALIKRASLAMQTQPETPEECFRCFAQAEEIDSTNCDIYHHRGQVYILMDRLNEAITDFERATKLCPTSGIIATHLCYASYRLALMNKDEQGVQRVLKRFYDVLDQFSDCVECYSIMAQVLSEQQAYQDADNVFDKASKIEPDNAQILVHRGLLQLQWRGDIDEGVKLIKKAIQIDNKCEFAFETLGSIEVQRGNLVEAIKLFETAIDLARTEMSLVHLYSLKDAAIAQVNVSKKMGLSISSIQPNF</sequence>
<keyword evidence="3" id="KW-0677">Repeat</keyword>
<keyword evidence="2 11" id="KW-0812">Transmembrane</keyword>
<evidence type="ECO:0000256" key="11">
    <source>
        <dbReference type="SAM" id="Phobius"/>
    </source>
</evidence>
<evidence type="ECO:0000259" key="12">
    <source>
        <dbReference type="Pfam" id="PF25063"/>
    </source>
</evidence>
<dbReference type="Proteomes" id="UP000030765">
    <property type="component" value="Unassembled WGS sequence"/>
</dbReference>
<evidence type="ECO:0000256" key="4">
    <source>
        <dbReference type="ARBA" id="ARBA00022787"/>
    </source>
</evidence>
<dbReference type="InterPro" id="IPR056834">
    <property type="entry name" value="ARM_TT21_C"/>
</dbReference>
<organism evidence="13">
    <name type="scientific">Anopheles sinensis</name>
    <name type="common">Mosquito</name>
    <dbReference type="NCBI Taxonomy" id="74873"/>
    <lineage>
        <taxon>Eukaryota</taxon>
        <taxon>Metazoa</taxon>
        <taxon>Ecdysozoa</taxon>
        <taxon>Arthropoda</taxon>
        <taxon>Hexapoda</taxon>
        <taxon>Insecta</taxon>
        <taxon>Pterygota</taxon>
        <taxon>Neoptera</taxon>
        <taxon>Endopterygota</taxon>
        <taxon>Diptera</taxon>
        <taxon>Nematocera</taxon>
        <taxon>Culicoidea</taxon>
        <taxon>Culicidae</taxon>
        <taxon>Anophelinae</taxon>
        <taxon>Anopheles</taxon>
    </lineage>
</organism>
<dbReference type="GO" id="GO:0030150">
    <property type="term" value="P:protein import into mitochondrial matrix"/>
    <property type="evidence" value="ECO:0007669"/>
    <property type="project" value="TreeGrafter"/>
</dbReference>
<dbReference type="Pfam" id="PF13431">
    <property type="entry name" value="TPR_17"/>
    <property type="match status" value="1"/>
</dbReference>
<dbReference type="EMBL" id="ATLV01015007">
    <property type="status" value="NOT_ANNOTATED_CDS"/>
    <property type="molecule type" value="Genomic_DNA"/>
</dbReference>
<dbReference type="OrthoDB" id="66418at2759"/>
<feature type="transmembrane region" description="Helical" evidence="11">
    <location>
        <begin position="13"/>
        <end position="32"/>
    </location>
</feature>
<evidence type="ECO:0000256" key="10">
    <source>
        <dbReference type="PROSITE-ProRule" id="PRU00339"/>
    </source>
</evidence>
<proteinExistence type="inferred from homology"/>
<dbReference type="EMBL" id="KE524999">
    <property type="protein sequence ID" value="KFB39877.1"/>
    <property type="molecule type" value="Genomic_DNA"/>
</dbReference>
<protein>
    <submittedName>
        <fullName evidence="13">AGAP009497-PA-like protein</fullName>
    </submittedName>
</protein>
<comment type="subcellular location">
    <subcellularLocation>
        <location evidence="1">Mitochondrion outer membrane</location>
        <topology evidence="1">Single-pass membrane protein</topology>
    </subcellularLocation>
</comment>
<dbReference type="SMART" id="SM00028">
    <property type="entry name" value="TPR"/>
    <property type="match status" value="8"/>
</dbReference>
<feature type="domain" description="Tetratricopeptide repeat protein 21A/21B C-terminal ARM" evidence="12">
    <location>
        <begin position="406"/>
        <end position="538"/>
    </location>
</feature>
<dbReference type="SUPFAM" id="SSF48452">
    <property type="entry name" value="TPR-like"/>
    <property type="match status" value="2"/>
</dbReference>
<dbReference type="Pfam" id="PF07719">
    <property type="entry name" value="TPR_2"/>
    <property type="match status" value="1"/>
</dbReference>